<comment type="similarity">
    <text evidence="3">Belongs to the kynurenine formamidase family.</text>
</comment>
<dbReference type="GO" id="GO:0004061">
    <property type="term" value="F:arylformamidase activity"/>
    <property type="evidence" value="ECO:0007669"/>
    <property type="project" value="UniProtKB-UniRule"/>
</dbReference>
<dbReference type="Proteomes" id="UP001303373">
    <property type="component" value="Chromosome 3"/>
</dbReference>
<reference evidence="5 6" key="1">
    <citation type="submission" date="2023-11" db="EMBL/GenBank/DDBJ databases">
        <title>An acidophilic fungus is an integral part of prey digestion in a carnivorous sundew plant.</title>
        <authorList>
            <person name="Tsai I.J."/>
        </authorList>
    </citation>
    <scope>NUCLEOTIDE SEQUENCE [LARGE SCALE GENOMIC DNA]</scope>
    <source>
        <strain evidence="5">169a</strain>
    </source>
</reference>
<dbReference type="InterPro" id="IPR029058">
    <property type="entry name" value="AB_hydrolase_fold"/>
</dbReference>
<evidence type="ECO:0000259" key="4">
    <source>
        <dbReference type="Pfam" id="PF20434"/>
    </source>
</evidence>
<feature type="active site" evidence="3">
    <location>
        <position position="281"/>
    </location>
</feature>
<dbReference type="InterPro" id="IPR049492">
    <property type="entry name" value="BD-FAE-like_dom"/>
</dbReference>
<dbReference type="GO" id="GO:0019441">
    <property type="term" value="P:L-tryptophan catabolic process to kynurenine"/>
    <property type="evidence" value="ECO:0007669"/>
    <property type="project" value="UniProtKB-UniRule"/>
</dbReference>
<dbReference type="Pfam" id="PF20434">
    <property type="entry name" value="BD-FAE"/>
    <property type="match status" value="1"/>
</dbReference>
<keyword evidence="2 3" id="KW-0823">Tryptophan catabolism</keyword>
<comment type="catalytic activity">
    <reaction evidence="3">
        <text>N-formyl-L-kynurenine + H2O = L-kynurenine + formate + H(+)</text>
        <dbReference type="Rhea" id="RHEA:13009"/>
        <dbReference type="ChEBI" id="CHEBI:15377"/>
        <dbReference type="ChEBI" id="CHEBI:15378"/>
        <dbReference type="ChEBI" id="CHEBI:15740"/>
        <dbReference type="ChEBI" id="CHEBI:57959"/>
        <dbReference type="ChEBI" id="CHEBI:58629"/>
        <dbReference type="EC" id="3.5.1.9"/>
    </reaction>
</comment>
<feature type="short sequence motif" description="HGGXW" evidence="3">
    <location>
        <begin position="49"/>
        <end position="53"/>
    </location>
</feature>
<keyword evidence="1 3" id="KW-0378">Hydrolase</keyword>
<proteinExistence type="inferred from homology"/>
<dbReference type="InterPro" id="IPR050300">
    <property type="entry name" value="GDXG_lipolytic_enzyme"/>
</dbReference>
<dbReference type="PANTHER" id="PTHR48081:SF33">
    <property type="entry name" value="KYNURENINE FORMAMIDASE"/>
    <property type="match status" value="1"/>
</dbReference>
<dbReference type="HAMAP" id="MF_03014">
    <property type="entry name" value="KFase"/>
    <property type="match status" value="1"/>
</dbReference>
<feature type="active site" description="Nucleophile" evidence="3">
    <location>
        <position position="141"/>
    </location>
</feature>
<feature type="active site" evidence="3">
    <location>
        <position position="241"/>
    </location>
</feature>
<name>A0AAQ3M1I1_9PEZI</name>
<evidence type="ECO:0000256" key="1">
    <source>
        <dbReference type="ARBA" id="ARBA00022801"/>
    </source>
</evidence>
<sequence>MVIRETPDTWPCVQKGVHYSSESGLNTLDTYIPRAPLSDPNQLWVVYVHGGAWLDPEIDASSFEKTQEHILGSTEIQHISGFASINYRLSPNPSHPKLPSNPSDPSRNARHPDHIRDVLSALLFLQDTYGFDDRYVLVGHSCGATLALQVAMKRYWGMQYESTEALELNVVPPIAILGVEGLYDLPSLVNYHIHDPAYRGFVVNAFGSDERTWKTSSPTEGNFDESWPDGRLVVLAHSHGDELVEWDQVQLQFDAFKAQGWSHDSTSKSRSLKMIELTGKHDEVWEDGKELARAIQFTVREALKVM</sequence>
<comment type="function">
    <text evidence="3">Catalyzes the hydrolysis of N-formyl-L-kynurenine to L-kynurenine, the second step in the kynurenine pathway of tryptophan degradation. Kynurenine may be further oxidized to nicotinic acid, NAD(H) and NADP(H). Required for elimination of toxic metabolites.</text>
</comment>
<evidence type="ECO:0000256" key="2">
    <source>
        <dbReference type="ARBA" id="ARBA00023079"/>
    </source>
</evidence>
<dbReference type="AlphaFoldDB" id="A0AAQ3M1I1"/>
<organism evidence="5 6">
    <name type="scientific">Acrodontium crateriforme</name>
    <dbReference type="NCBI Taxonomy" id="150365"/>
    <lineage>
        <taxon>Eukaryota</taxon>
        <taxon>Fungi</taxon>
        <taxon>Dikarya</taxon>
        <taxon>Ascomycota</taxon>
        <taxon>Pezizomycotina</taxon>
        <taxon>Dothideomycetes</taxon>
        <taxon>Dothideomycetidae</taxon>
        <taxon>Mycosphaerellales</taxon>
        <taxon>Teratosphaeriaceae</taxon>
        <taxon>Acrodontium</taxon>
    </lineage>
</organism>
<keyword evidence="6" id="KW-1185">Reference proteome</keyword>
<dbReference type="EMBL" id="CP138582">
    <property type="protein sequence ID" value="WPG99612.1"/>
    <property type="molecule type" value="Genomic_DNA"/>
</dbReference>
<evidence type="ECO:0000256" key="3">
    <source>
        <dbReference type="HAMAP-Rule" id="MF_03014"/>
    </source>
</evidence>
<feature type="domain" description="BD-FAE-like" evidence="4">
    <location>
        <begin position="28"/>
        <end position="249"/>
    </location>
</feature>
<accession>A0AAQ3M1I1</accession>
<evidence type="ECO:0000313" key="5">
    <source>
        <dbReference type="EMBL" id="WPG99612.1"/>
    </source>
</evidence>
<dbReference type="PANTHER" id="PTHR48081">
    <property type="entry name" value="AB HYDROLASE SUPERFAMILY PROTEIN C4A8.06C"/>
    <property type="match status" value="1"/>
</dbReference>
<evidence type="ECO:0000313" key="6">
    <source>
        <dbReference type="Proteomes" id="UP001303373"/>
    </source>
</evidence>
<comment type="domain">
    <text evidence="3">The main chain amide nitrogen atoms of the second glycine and its adjacent residue in the HGGXW motif define the oxyanion hole, and stabilize the oxyanion that forms during the nucleophilic attack by the catalytic serine during substrate cleavage.</text>
</comment>
<protein>
    <recommendedName>
        <fullName evidence="3">Kynurenine formamidase</fullName>
        <shortName evidence="3">KFA</shortName>
        <shortName evidence="3">KFase</shortName>
        <ecNumber evidence="3">3.5.1.9</ecNumber>
    </recommendedName>
    <alternativeName>
        <fullName evidence="3">Arylformamidase</fullName>
    </alternativeName>
    <alternativeName>
        <fullName evidence="3">N-formylkynurenine formamidase</fullName>
        <shortName evidence="3">FKF</shortName>
    </alternativeName>
</protein>
<gene>
    <name evidence="5" type="ORF">R9X50_00243000</name>
</gene>
<dbReference type="Gene3D" id="3.40.50.1820">
    <property type="entry name" value="alpha/beta hydrolase"/>
    <property type="match status" value="1"/>
</dbReference>
<comment type="pathway">
    <text evidence="3">Amino-acid degradation; L-tryptophan degradation via kynurenine pathway; L-kynurenine from L-tryptophan: step 2/2.</text>
</comment>
<dbReference type="SUPFAM" id="SSF53474">
    <property type="entry name" value="alpha/beta-Hydrolases"/>
    <property type="match status" value="1"/>
</dbReference>
<dbReference type="EC" id="3.5.1.9" evidence="3"/>
<comment type="subunit">
    <text evidence="3">Homodimer.</text>
</comment>
<dbReference type="GO" id="GO:0034354">
    <property type="term" value="P:'de novo' NAD+ biosynthetic process from L-tryptophan"/>
    <property type="evidence" value="ECO:0007669"/>
    <property type="project" value="UniProtKB-UniRule"/>
</dbReference>
<dbReference type="InterPro" id="IPR027519">
    <property type="entry name" value="KFase_ver/fungi-typ"/>
</dbReference>